<dbReference type="EMBL" id="PKPZ01000034">
    <property type="protein sequence ID" value="RPB32434.1"/>
    <property type="molecule type" value="Genomic_DNA"/>
</dbReference>
<sequence>MNKNKLDETNYTTQLAADINMYVKKCSNEKPQAAYTPHSTKQSFKNLNESSCFDLIYRITNSSLLILEVKVTHDNKRLHSFSPQQRRVDSVLRKFGIPLDYCYNLKSDYAKVNEEEYTLKYSLLAHPDKVASTSGIIQNQKQHVVLKDKIDYLLKKNPGNAGGLGALFTVGLLESIQEINTKLLFFSYNAGSIEMYTLEQMREIYESYKKHVHIAKGVDMNTASSEQLLKAFSENTQQLLKCLEQMQSSNEVDDKPSQDTTTFGMC</sequence>
<accession>A0AAX1XG42</accession>
<comment type="caution">
    <text evidence="1">The sequence shown here is derived from an EMBL/GenBank/DDBJ whole genome shotgun (WGS) entry which is preliminary data.</text>
</comment>
<proteinExistence type="predicted"/>
<gene>
    <name evidence="1" type="ORF">CYQ91_23650</name>
</gene>
<dbReference type="AlphaFoldDB" id="A0AAX1XG42"/>
<evidence type="ECO:0008006" key="3">
    <source>
        <dbReference type="Google" id="ProtNLM"/>
    </source>
</evidence>
<dbReference type="Proteomes" id="UP000283878">
    <property type="component" value="Unassembled WGS sequence"/>
</dbReference>
<evidence type="ECO:0000313" key="2">
    <source>
        <dbReference type="Proteomes" id="UP000283878"/>
    </source>
</evidence>
<protein>
    <recommendedName>
        <fullName evidence="3">DUF4263 domain-containing protein</fullName>
    </recommendedName>
</protein>
<organism evidence="1 2">
    <name type="scientific">Vibrio diabolicus</name>
    <dbReference type="NCBI Taxonomy" id="50719"/>
    <lineage>
        <taxon>Bacteria</taxon>
        <taxon>Pseudomonadati</taxon>
        <taxon>Pseudomonadota</taxon>
        <taxon>Gammaproteobacteria</taxon>
        <taxon>Vibrionales</taxon>
        <taxon>Vibrionaceae</taxon>
        <taxon>Vibrio</taxon>
        <taxon>Vibrio diabolicus subgroup</taxon>
    </lineage>
</organism>
<dbReference type="RefSeq" id="WP_077281721.1">
    <property type="nucleotide sequence ID" value="NZ_JADKLS010000007.1"/>
</dbReference>
<evidence type="ECO:0000313" key="1">
    <source>
        <dbReference type="EMBL" id="RPB32434.1"/>
    </source>
</evidence>
<name>A0AAX1XG42_9VIBR</name>
<reference evidence="1 2" key="1">
    <citation type="journal article" date="2018" name="AMB Express">
        <title>Occurrence and significance of pathogenicity and fitness islands in environmental vibrios.</title>
        <authorList>
            <person name="Klein S."/>
            <person name="Pipes S."/>
            <person name="Lovell C.R."/>
        </authorList>
    </citation>
    <scope>NUCLEOTIDE SEQUENCE [LARGE SCALE GENOMIC DNA]</scope>
    <source>
        <strain evidence="1 2">JBS-8-11-1</strain>
    </source>
</reference>